<feature type="domain" description="ATP synthase F1 complex delta/epsilon subunit N-terminal" evidence="2">
    <location>
        <begin position="1"/>
        <end position="79"/>
    </location>
</feature>
<comment type="caution">
    <text evidence="3">The sequence shown here is derived from an EMBL/GenBank/DDBJ whole genome shotgun (WGS) entry which is preliminary data.</text>
</comment>
<dbReference type="GO" id="GO:0016787">
    <property type="term" value="F:hydrolase activity"/>
    <property type="evidence" value="ECO:0007669"/>
    <property type="project" value="UniProtKB-KW"/>
</dbReference>
<keyword evidence="1" id="KW-0139">CF(1)</keyword>
<dbReference type="Gene3D" id="2.60.15.10">
    <property type="entry name" value="F0F1 ATP synthase delta/epsilon subunit, N-terminal"/>
    <property type="match status" value="1"/>
</dbReference>
<keyword evidence="3" id="KW-0378">Hydrolase</keyword>
<dbReference type="InterPro" id="IPR036771">
    <property type="entry name" value="ATPsynth_dsu/esu_N"/>
</dbReference>
<dbReference type="RefSeq" id="WP_008278497.1">
    <property type="nucleotide sequence ID" value="NZ_AAXW01000084.1"/>
</dbReference>
<evidence type="ECO:0000256" key="1">
    <source>
        <dbReference type="ARBA" id="ARBA00023196"/>
    </source>
</evidence>
<evidence type="ECO:0000313" key="3">
    <source>
        <dbReference type="EMBL" id="EAZ88417.1"/>
    </source>
</evidence>
<dbReference type="OrthoDB" id="9804110at2"/>
<dbReference type="GO" id="GO:0045259">
    <property type="term" value="C:proton-transporting ATP synthase complex"/>
    <property type="evidence" value="ECO:0007669"/>
    <property type="project" value="UniProtKB-KW"/>
</dbReference>
<dbReference type="Proteomes" id="UP000003781">
    <property type="component" value="Unassembled WGS sequence"/>
</dbReference>
<dbReference type="SUPFAM" id="SSF51344">
    <property type="entry name" value="Epsilon subunit of F1F0-ATP synthase N-terminal domain"/>
    <property type="match status" value="1"/>
</dbReference>
<dbReference type="AlphaFoldDB" id="A3IYN1"/>
<dbReference type="InterPro" id="IPR024037">
    <property type="entry name" value="Alt_ATP_synth_F1_esu"/>
</dbReference>
<evidence type="ECO:0000259" key="2">
    <source>
        <dbReference type="Pfam" id="PF02823"/>
    </source>
</evidence>
<dbReference type="NCBIfam" id="TIGR03166">
    <property type="entry name" value="alt_F1F0_F1_eps"/>
    <property type="match status" value="1"/>
</dbReference>
<dbReference type="EC" id="3.6.3.14" evidence="3"/>
<sequence>MKLKVLIPNKVFLVEEVEQVNAEAKNGAFGLLSNHIDFVTALTPSILSYRSLQGEEVFMAIDEGILVKCGQTVMVSTGRAVKDANLDRLHQTVAEEFLQLNEQQKMTRTAIARLESGLARGIVEIGREGGE</sequence>
<proteinExistence type="predicted"/>
<dbReference type="NCBIfam" id="NF004871">
    <property type="entry name" value="PRK06228.1"/>
    <property type="match status" value="1"/>
</dbReference>
<dbReference type="Pfam" id="PF02823">
    <property type="entry name" value="ATP-synt_DE_N"/>
    <property type="match status" value="1"/>
</dbReference>
<gene>
    <name evidence="3" type="ORF">CY0110_06444</name>
</gene>
<dbReference type="InterPro" id="IPR020546">
    <property type="entry name" value="ATP_synth_F1_dsu/esu_N"/>
</dbReference>
<keyword evidence="4" id="KW-1185">Reference proteome</keyword>
<keyword evidence="1" id="KW-0066">ATP synthesis</keyword>
<dbReference type="eggNOG" id="COG0355">
    <property type="taxonomic scope" value="Bacteria"/>
</dbReference>
<dbReference type="EMBL" id="AAXW01000084">
    <property type="protein sequence ID" value="EAZ88417.1"/>
    <property type="molecule type" value="Genomic_DNA"/>
</dbReference>
<dbReference type="GO" id="GO:0015986">
    <property type="term" value="P:proton motive force-driven ATP synthesis"/>
    <property type="evidence" value="ECO:0007669"/>
    <property type="project" value="InterPro"/>
</dbReference>
<protein>
    <submittedName>
        <fullName evidence="3">F0F1 ATP synthase subunit epsilon</fullName>
        <ecNumber evidence="3">3.6.3.14</ecNumber>
    </submittedName>
</protein>
<name>A3IYN1_9CHRO</name>
<evidence type="ECO:0000313" key="4">
    <source>
        <dbReference type="Proteomes" id="UP000003781"/>
    </source>
</evidence>
<accession>A3IYN1</accession>
<reference evidence="3 4" key="1">
    <citation type="submission" date="2007-03" db="EMBL/GenBank/DDBJ databases">
        <authorList>
            <person name="Stal L."/>
            <person name="Ferriera S."/>
            <person name="Johnson J."/>
            <person name="Kravitz S."/>
            <person name="Beeson K."/>
            <person name="Sutton G."/>
            <person name="Rogers Y.-H."/>
            <person name="Friedman R."/>
            <person name="Frazier M."/>
            <person name="Venter J.C."/>
        </authorList>
    </citation>
    <scope>NUCLEOTIDE SEQUENCE [LARGE SCALE GENOMIC DNA]</scope>
    <source>
        <strain evidence="3 4">CCY0110</strain>
    </source>
</reference>
<organism evidence="3 4">
    <name type="scientific">Crocosphaera chwakensis CCY0110</name>
    <dbReference type="NCBI Taxonomy" id="391612"/>
    <lineage>
        <taxon>Bacteria</taxon>
        <taxon>Bacillati</taxon>
        <taxon>Cyanobacteriota</taxon>
        <taxon>Cyanophyceae</taxon>
        <taxon>Oscillatoriophycideae</taxon>
        <taxon>Chroococcales</taxon>
        <taxon>Aphanothecaceae</taxon>
        <taxon>Crocosphaera</taxon>
        <taxon>Crocosphaera chwakensis</taxon>
    </lineage>
</organism>